<comment type="caution">
    <text evidence="2">The sequence shown here is derived from an EMBL/GenBank/DDBJ whole genome shotgun (WGS) entry which is preliminary data.</text>
</comment>
<sequence length="85" mass="9373">MEEFLFLFHSTVGVVQTRKLLQASGVSFRVADIPRTLRGGCGLCIRLQCPHGTEQQWVLPGATQAIYRCEGEAFEQVAVYESSPG</sequence>
<accession>A0ABW1PT70</accession>
<dbReference type="Pfam" id="PF11823">
    <property type="entry name" value="Se_S_carrier"/>
    <property type="match status" value="1"/>
</dbReference>
<name>A0ABW1PT70_9ENTR</name>
<gene>
    <name evidence="2" type="ORF">ACFPZP_01805</name>
</gene>
<reference evidence="3" key="1">
    <citation type="journal article" date="2019" name="Int. J. Syst. Evol. Microbiol.">
        <title>The Global Catalogue of Microorganisms (GCM) 10K type strain sequencing project: providing services to taxonomists for standard genome sequencing and annotation.</title>
        <authorList>
            <consortium name="The Broad Institute Genomics Platform"/>
            <consortium name="The Broad Institute Genome Sequencing Center for Infectious Disease"/>
            <person name="Wu L."/>
            <person name="Ma J."/>
        </authorList>
    </citation>
    <scope>NUCLEOTIDE SEQUENCE [LARGE SCALE GENOMIC DNA]</scope>
    <source>
        <strain evidence="3">JCM30009</strain>
    </source>
</reference>
<dbReference type="EMBL" id="JBHSRG010000002">
    <property type="protein sequence ID" value="MFC6119797.1"/>
    <property type="molecule type" value="Genomic_DNA"/>
</dbReference>
<protein>
    <submittedName>
        <fullName evidence="2">DUF3343 domain-containing protein</fullName>
    </submittedName>
</protein>
<dbReference type="Proteomes" id="UP001596169">
    <property type="component" value="Unassembled WGS sequence"/>
</dbReference>
<evidence type="ECO:0000313" key="2">
    <source>
        <dbReference type="EMBL" id="MFC6119797.1"/>
    </source>
</evidence>
<evidence type="ECO:0000313" key="3">
    <source>
        <dbReference type="Proteomes" id="UP001596169"/>
    </source>
</evidence>
<evidence type="ECO:0000259" key="1">
    <source>
        <dbReference type="Pfam" id="PF11823"/>
    </source>
</evidence>
<dbReference type="InterPro" id="IPR021778">
    <property type="entry name" value="Se/S_carrier-like"/>
</dbReference>
<organism evidence="2 3">
    <name type="scientific">Citrobacter bitternis</name>
    <dbReference type="NCBI Taxonomy" id="1585982"/>
    <lineage>
        <taxon>Bacteria</taxon>
        <taxon>Pseudomonadati</taxon>
        <taxon>Pseudomonadota</taxon>
        <taxon>Gammaproteobacteria</taxon>
        <taxon>Enterobacterales</taxon>
        <taxon>Enterobacteriaceae</taxon>
        <taxon>Citrobacter</taxon>
    </lineage>
</organism>
<dbReference type="RefSeq" id="WP_108702085.1">
    <property type="nucleotide sequence ID" value="NZ_JBHSRG010000002.1"/>
</dbReference>
<keyword evidence="3" id="KW-1185">Reference proteome</keyword>
<feature type="domain" description="Putative Se/S carrier protein-like" evidence="1">
    <location>
        <begin position="5"/>
        <end position="56"/>
    </location>
</feature>
<proteinExistence type="predicted"/>